<dbReference type="InterPro" id="IPR000244">
    <property type="entry name" value="Ribosomal_bL9"/>
</dbReference>
<dbReference type="Gene3D" id="3.10.430.100">
    <property type="entry name" value="Ribosomal protein L9, C-terminal domain"/>
    <property type="match status" value="1"/>
</dbReference>
<evidence type="ECO:0000313" key="8">
    <source>
        <dbReference type="EMBL" id="VAV89705.1"/>
    </source>
</evidence>
<dbReference type="PANTHER" id="PTHR21368">
    <property type="entry name" value="50S RIBOSOMAL PROTEIN L9"/>
    <property type="match status" value="1"/>
</dbReference>
<keyword evidence="4 8" id="KW-0689">Ribosomal protein</keyword>
<evidence type="ECO:0000256" key="4">
    <source>
        <dbReference type="ARBA" id="ARBA00022980"/>
    </source>
</evidence>
<keyword evidence="2" id="KW-0699">rRNA-binding</keyword>
<dbReference type="HAMAP" id="MF_00503">
    <property type="entry name" value="Ribosomal_bL9"/>
    <property type="match status" value="1"/>
</dbReference>
<gene>
    <name evidence="8" type="ORF">MNBD_ALPHA01-205</name>
</gene>
<evidence type="ECO:0000256" key="6">
    <source>
        <dbReference type="SAM" id="MobiDB-lite"/>
    </source>
</evidence>
<evidence type="ECO:0000256" key="3">
    <source>
        <dbReference type="ARBA" id="ARBA00022884"/>
    </source>
</evidence>
<feature type="region of interest" description="Disordered" evidence="6">
    <location>
        <begin position="169"/>
        <end position="213"/>
    </location>
</feature>
<sequence>MEIILLERVRKLGQIGDTVTVKDGYARNFLLPQKKALRATRANQAFFETQRVEIETRNLEAKKEAEAVSTKLTGTSALLIRQAGESGNLYGSVSARDIATALDEQDMKVDRTQVVLDHAIKFLGVYTIQIKLHAEVLVDIEINVARSVEEAEMQAQGLDAKLAEEELDVSVEDYFENEEDSEAALAADDEEEEQEETAPEEEVVEASEEEKSE</sequence>
<dbReference type="InterPro" id="IPR036935">
    <property type="entry name" value="Ribosomal_bL9_N_sf"/>
</dbReference>
<dbReference type="InterPro" id="IPR020070">
    <property type="entry name" value="Ribosomal_bL9_N"/>
</dbReference>
<dbReference type="Pfam" id="PF01281">
    <property type="entry name" value="Ribosomal_L9_N"/>
    <property type="match status" value="1"/>
</dbReference>
<keyword evidence="5" id="KW-0687">Ribonucleoprotein</keyword>
<dbReference type="InterPro" id="IPR020594">
    <property type="entry name" value="Ribosomal_bL9_bac/chp"/>
</dbReference>
<dbReference type="InterPro" id="IPR036791">
    <property type="entry name" value="Ribosomal_bL9_C_sf"/>
</dbReference>
<dbReference type="EMBL" id="UOEJ01000003">
    <property type="protein sequence ID" value="VAV89705.1"/>
    <property type="molecule type" value="Genomic_DNA"/>
</dbReference>
<evidence type="ECO:0000256" key="5">
    <source>
        <dbReference type="ARBA" id="ARBA00023274"/>
    </source>
</evidence>
<dbReference type="Gene3D" id="3.40.5.10">
    <property type="entry name" value="Ribosomal protein L9, N-terminal domain"/>
    <property type="match status" value="1"/>
</dbReference>
<reference evidence="8" key="1">
    <citation type="submission" date="2018-06" db="EMBL/GenBank/DDBJ databases">
        <authorList>
            <person name="Zhirakovskaya E."/>
        </authorList>
    </citation>
    <scope>NUCLEOTIDE SEQUENCE</scope>
</reference>
<name>A0A3B0S2L9_9ZZZZ</name>
<dbReference type="SUPFAM" id="SSF55658">
    <property type="entry name" value="L9 N-domain-like"/>
    <property type="match status" value="1"/>
</dbReference>
<feature type="domain" description="Ribosomal protein L9" evidence="7">
    <location>
        <begin position="13"/>
        <end position="40"/>
    </location>
</feature>
<dbReference type="SUPFAM" id="SSF55653">
    <property type="entry name" value="Ribosomal protein L9 C-domain"/>
    <property type="match status" value="1"/>
</dbReference>
<protein>
    <submittedName>
        <fullName evidence="8">LSU ribosomal protein L9p</fullName>
    </submittedName>
</protein>
<comment type="similarity">
    <text evidence="1">Belongs to the bacterial ribosomal protein bL9 family.</text>
</comment>
<dbReference type="GO" id="GO:0003735">
    <property type="term" value="F:structural constituent of ribosome"/>
    <property type="evidence" value="ECO:0007669"/>
    <property type="project" value="InterPro"/>
</dbReference>
<dbReference type="InterPro" id="IPR020069">
    <property type="entry name" value="Ribosomal_bL9_C"/>
</dbReference>
<dbReference type="NCBIfam" id="TIGR00158">
    <property type="entry name" value="L9"/>
    <property type="match status" value="1"/>
</dbReference>
<dbReference type="GO" id="GO:0005840">
    <property type="term" value="C:ribosome"/>
    <property type="evidence" value="ECO:0007669"/>
    <property type="project" value="UniProtKB-KW"/>
</dbReference>
<dbReference type="GO" id="GO:0019843">
    <property type="term" value="F:rRNA binding"/>
    <property type="evidence" value="ECO:0007669"/>
    <property type="project" value="UniProtKB-KW"/>
</dbReference>
<dbReference type="GO" id="GO:0006412">
    <property type="term" value="P:translation"/>
    <property type="evidence" value="ECO:0007669"/>
    <property type="project" value="InterPro"/>
</dbReference>
<organism evidence="8">
    <name type="scientific">hydrothermal vent metagenome</name>
    <dbReference type="NCBI Taxonomy" id="652676"/>
    <lineage>
        <taxon>unclassified sequences</taxon>
        <taxon>metagenomes</taxon>
        <taxon>ecological metagenomes</taxon>
    </lineage>
</organism>
<dbReference type="Pfam" id="PF03948">
    <property type="entry name" value="Ribosomal_L9_C"/>
    <property type="match status" value="1"/>
</dbReference>
<evidence type="ECO:0000256" key="2">
    <source>
        <dbReference type="ARBA" id="ARBA00022730"/>
    </source>
</evidence>
<evidence type="ECO:0000259" key="7">
    <source>
        <dbReference type="PROSITE" id="PS00651"/>
    </source>
</evidence>
<dbReference type="GO" id="GO:1990904">
    <property type="term" value="C:ribonucleoprotein complex"/>
    <property type="evidence" value="ECO:0007669"/>
    <property type="project" value="UniProtKB-KW"/>
</dbReference>
<dbReference type="AlphaFoldDB" id="A0A3B0S2L9"/>
<keyword evidence="3" id="KW-0694">RNA-binding</keyword>
<evidence type="ECO:0000256" key="1">
    <source>
        <dbReference type="ARBA" id="ARBA00010605"/>
    </source>
</evidence>
<dbReference type="PROSITE" id="PS00651">
    <property type="entry name" value="RIBOSOMAL_L9"/>
    <property type="match status" value="1"/>
</dbReference>
<proteinExistence type="inferred from homology"/>
<accession>A0A3B0S2L9</accession>
<dbReference type="InterPro" id="IPR009027">
    <property type="entry name" value="Ribosomal_bL9/RNase_H1_N"/>
</dbReference>